<evidence type="ECO:0000256" key="4">
    <source>
        <dbReference type="ARBA" id="ARBA00035154"/>
    </source>
</evidence>
<dbReference type="InterPro" id="IPR036419">
    <property type="entry name" value="Ribosomal_S3_C_sf"/>
</dbReference>
<sequence>MGQKIHPLGFRLNITKPYQSIWYACFINYAVFLREDIKIRKYLETIGKNTKDTEIYKIKIIRSNINQYRNNNKAKKINEKKKIEERKTNNKNSFKKINNKDKIKKTKKIKFGTSKKIKVQIFVAKSKPFEKDNQCLYNKIVHMLKTYLSKHQKLIVEILPYSGSDKYVDISAMGDKIIKDLEKRLPFRRTMYKALNFAPENNGIKIQISGRLNGIDMARHEWKRKGRVPLQTLNAEIDYILKEAHTIYGIFGVKIWIFRGRGKEKKI</sequence>
<gene>
    <name evidence="5 9" type="primary">rps3</name>
</gene>
<feature type="domain" description="Small ribosomal subunit protein uS3 C-terminal" evidence="8">
    <location>
        <begin position="177"/>
        <end position="257"/>
    </location>
</feature>
<keyword evidence="2 5" id="KW-0689">Ribosomal protein</keyword>
<dbReference type="EMBL" id="MG755807">
    <property type="protein sequence ID" value="AWT40355.1"/>
    <property type="molecule type" value="Genomic_DNA"/>
</dbReference>
<dbReference type="SUPFAM" id="SSF54821">
    <property type="entry name" value="Ribosomal protein S3 C-terminal domain"/>
    <property type="match status" value="1"/>
</dbReference>
<keyword evidence="3 5" id="KW-0687">Ribonucleoprotein</keyword>
<protein>
    <recommendedName>
        <fullName evidence="4 5">Small ribosomal subunit protein uS3c</fullName>
    </recommendedName>
</protein>
<accession>A0A2U9NTJ7</accession>
<evidence type="ECO:0000256" key="3">
    <source>
        <dbReference type="ARBA" id="ARBA00023274"/>
    </source>
</evidence>
<keyword evidence="7 9" id="KW-0150">Chloroplast</keyword>
<dbReference type="Pfam" id="PF00189">
    <property type="entry name" value="Ribosomal_S3_C"/>
    <property type="match status" value="1"/>
</dbReference>
<dbReference type="GeneID" id="36960286"/>
<dbReference type="HAMAP" id="MF_01309_B">
    <property type="entry name" value="Ribosomal_uS3_B"/>
    <property type="match status" value="1"/>
</dbReference>
<dbReference type="Gene3D" id="3.30.1140.32">
    <property type="entry name" value="Ribosomal protein S3, C-terminal domain"/>
    <property type="match status" value="1"/>
</dbReference>
<dbReference type="GO" id="GO:0003723">
    <property type="term" value="F:RNA binding"/>
    <property type="evidence" value="ECO:0007669"/>
    <property type="project" value="InterPro"/>
</dbReference>
<evidence type="ECO:0000256" key="5">
    <source>
        <dbReference type="HAMAP-Rule" id="MF_01309"/>
    </source>
</evidence>
<dbReference type="InterPro" id="IPR057258">
    <property type="entry name" value="Ribosomal_uS3"/>
</dbReference>
<keyword evidence="7 9" id="KW-0934">Plastid</keyword>
<dbReference type="InterPro" id="IPR001351">
    <property type="entry name" value="Ribosomal_uS3_C"/>
</dbReference>
<reference evidence="9" key="1">
    <citation type="journal article" date="2018" name="Adv. Bot. Res.">
        <title>Evolution of the Plastid Genomes in Diatoms.</title>
        <authorList>
            <person name="Yu M."/>
            <person name="Ashworth M.P."/>
            <person name="Hajrah N.H."/>
            <person name="Khiyami M.A."/>
            <person name="Sabir M.J."/>
            <person name="Alhebshi A.M."/>
            <person name="Al-Malki A.L."/>
            <person name="Sabir J.S.M."/>
            <person name="Theriot E.C."/>
            <person name="Jansen R.K."/>
        </authorList>
    </citation>
    <scope>NUCLEOTIDE SEQUENCE</scope>
</reference>
<dbReference type="InterPro" id="IPR018280">
    <property type="entry name" value="Ribosomal_uS3_CS"/>
</dbReference>
<dbReference type="GO" id="GO:0003735">
    <property type="term" value="F:structural constituent of ribosome"/>
    <property type="evidence" value="ECO:0007669"/>
    <property type="project" value="InterPro"/>
</dbReference>
<evidence type="ECO:0000256" key="2">
    <source>
        <dbReference type="ARBA" id="ARBA00022980"/>
    </source>
</evidence>
<dbReference type="SUPFAM" id="SSF54814">
    <property type="entry name" value="Prokaryotic type KH domain (KH-domain type II)"/>
    <property type="match status" value="1"/>
</dbReference>
<geneLocation type="chloroplast" evidence="9"/>
<evidence type="ECO:0000256" key="1">
    <source>
        <dbReference type="ARBA" id="ARBA00010761"/>
    </source>
</evidence>
<comment type="similarity">
    <text evidence="1 5 6">Belongs to the universal ribosomal protein uS3 family.</text>
</comment>
<comment type="subunit">
    <text evidence="5 7">Part of the 30S ribosomal subunit.</text>
</comment>
<dbReference type="AlphaFoldDB" id="A0A2U9NTJ7"/>
<dbReference type="InterPro" id="IPR005704">
    <property type="entry name" value="Ribosomal_uS3_bac-typ"/>
</dbReference>
<dbReference type="GO" id="GO:0022627">
    <property type="term" value="C:cytosolic small ribosomal subunit"/>
    <property type="evidence" value="ECO:0007669"/>
    <property type="project" value="TreeGrafter"/>
</dbReference>
<evidence type="ECO:0000313" key="9">
    <source>
        <dbReference type="EMBL" id="AWT40355.1"/>
    </source>
</evidence>
<dbReference type="GO" id="GO:0009507">
    <property type="term" value="C:chloroplast"/>
    <property type="evidence" value="ECO:0007669"/>
    <property type="project" value="UniProtKB-SubCell"/>
</dbReference>
<evidence type="ECO:0000259" key="8">
    <source>
        <dbReference type="Pfam" id="PF00189"/>
    </source>
</evidence>
<comment type="subcellular location">
    <subcellularLocation>
        <location evidence="5 7">Plastid</location>
        <location evidence="5 7">Chloroplast</location>
    </subcellularLocation>
</comment>
<dbReference type="RefSeq" id="YP_009497642.1">
    <property type="nucleotide sequence ID" value="NC_038008.1"/>
</dbReference>
<proteinExistence type="inferred from homology"/>
<dbReference type="PANTHER" id="PTHR11760">
    <property type="entry name" value="30S/40S RIBOSOMAL PROTEIN S3"/>
    <property type="match status" value="1"/>
</dbReference>
<name>A0A2U9NTJ7_9STRA</name>
<evidence type="ECO:0000256" key="7">
    <source>
        <dbReference type="RuleBase" id="RU003626"/>
    </source>
</evidence>
<evidence type="ECO:0000256" key="6">
    <source>
        <dbReference type="RuleBase" id="RU003624"/>
    </source>
</evidence>
<dbReference type="InterPro" id="IPR009019">
    <property type="entry name" value="KH_sf_prok-type"/>
</dbReference>
<dbReference type="GO" id="GO:0006412">
    <property type="term" value="P:translation"/>
    <property type="evidence" value="ECO:0007669"/>
    <property type="project" value="UniProtKB-UniRule"/>
</dbReference>
<dbReference type="PROSITE" id="PS00548">
    <property type="entry name" value="RIBOSOMAL_S3"/>
    <property type="match status" value="1"/>
</dbReference>
<dbReference type="NCBIfam" id="TIGR01009">
    <property type="entry name" value="rpsC_bact"/>
    <property type="match status" value="1"/>
</dbReference>
<dbReference type="PANTHER" id="PTHR11760:SF19">
    <property type="entry name" value="SMALL RIBOSOMAL SUBUNIT PROTEIN US3C"/>
    <property type="match status" value="1"/>
</dbReference>
<organism evidence="9">
    <name type="scientific">Astrosyne radiata</name>
    <dbReference type="NCBI Taxonomy" id="1158023"/>
    <lineage>
        <taxon>Eukaryota</taxon>
        <taxon>Sar</taxon>
        <taxon>Stramenopiles</taxon>
        <taxon>Ochrophyta</taxon>
        <taxon>Bacillariophyta</taxon>
        <taxon>Fragilariophyceae</taxon>
        <taxon>Fragilariophycidae</taxon>
        <taxon>Cyclophorales</taxon>
        <taxon>Cyclophoraceae</taxon>
        <taxon>Astrosyne</taxon>
    </lineage>
</organism>